<keyword evidence="5" id="KW-0325">Glycoprotein</keyword>
<proteinExistence type="predicted"/>
<organism evidence="8 9">
    <name type="scientific">Phialocephala subalpina</name>
    <dbReference type="NCBI Taxonomy" id="576137"/>
    <lineage>
        <taxon>Eukaryota</taxon>
        <taxon>Fungi</taxon>
        <taxon>Dikarya</taxon>
        <taxon>Ascomycota</taxon>
        <taxon>Pezizomycotina</taxon>
        <taxon>Leotiomycetes</taxon>
        <taxon>Helotiales</taxon>
        <taxon>Mollisiaceae</taxon>
        <taxon>Phialocephala</taxon>
        <taxon>Phialocephala fortinii species complex</taxon>
    </lineage>
</organism>
<dbReference type="Pfam" id="PF03443">
    <property type="entry name" value="AA9"/>
    <property type="match status" value="1"/>
</dbReference>
<dbReference type="EMBL" id="FJOG01000037">
    <property type="protein sequence ID" value="CZR66460.1"/>
    <property type="molecule type" value="Genomic_DNA"/>
</dbReference>
<evidence type="ECO:0000256" key="5">
    <source>
        <dbReference type="ARBA" id="ARBA00023180"/>
    </source>
</evidence>
<comment type="subcellular location">
    <subcellularLocation>
        <location evidence="2">Secreted</location>
    </subcellularLocation>
</comment>
<dbReference type="InterPro" id="IPR049892">
    <property type="entry name" value="AA9"/>
</dbReference>
<protein>
    <submittedName>
        <fullName evidence="8">Related to endoglucanase IV</fullName>
    </submittedName>
</protein>
<evidence type="ECO:0000313" key="8">
    <source>
        <dbReference type="EMBL" id="CZR66460.1"/>
    </source>
</evidence>
<evidence type="ECO:0000313" key="9">
    <source>
        <dbReference type="Proteomes" id="UP000184330"/>
    </source>
</evidence>
<gene>
    <name evidence="8" type="ORF">PAC_16361</name>
</gene>
<evidence type="ECO:0000256" key="1">
    <source>
        <dbReference type="ARBA" id="ARBA00001973"/>
    </source>
</evidence>
<sequence length="247" mass="26663">MLYVLKIAGLLSGFASTALGHGFVSGIVANGVYTEGWQVSFWYDIVNGVTIPQTPGWYEEELDLGFVPPDEYQDPNIICHKNAVNANVSATVPAGGTVEFQWTTWPHSIGPVLTYVANCGGDCKSVDKKTLEFVKIDESGINFSTQEWASGVLIANNNSWTTTVPKTLAPGHYVFRHEIIACHGATSLDGAQNYPFCLNIDVTGSGTANPTGTLGVNLYKETDPGIYFNPYVTLTNYTIPGPTLWTG</sequence>
<dbReference type="InterPro" id="IPR005103">
    <property type="entry name" value="AA9_LPMO"/>
</dbReference>
<dbReference type="CDD" id="cd21175">
    <property type="entry name" value="LPMO_AA9"/>
    <property type="match status" value="1"/>
</dbReference>
<feature type="domain" description="Auxiliary Activity family 9 catalytic" evidence="7">
    <location>
        <begin position="21"/>
        <end position="234"/>
    </location>
</feature>
<reference evidence="8 9" key="1">
    <citation type="submission" date="2016-03" db="EMBL/GenBank/DDBJ databases">
        <authorList>
            <person name="Ploux O."/>
        </authorList>
    </citation>
    <scope>NUCLEOTIDE SEQUENCE [LARGE SCALE GENOMIC DNA]</scope>
    <source>
        <strain evidence="8 9">UAMH 11012</strain>
    </source>
</reference>
<keyword evidence="6" id="KW-0732">Signal</keyword>
<comment type="cofactor">
    <cofactor evidence="1">
        <name>Cu(2+)</name>
        <dbReference type="ChEBI" id="CHEBI:29036"/>
    </cofactor>
</comment>
<keyword evidence="9" id="KW-1185">Reference proteome</keyword>
<keyword evidence="4" id="KW-1015">Disulfide bond</keyword>
<dbReference type="PANTHER" id="PTHR33353:SF34">
    <property type="entry name" value="ENDO-BETA-1,4-GLUCANASE D"/>
    <property type="match status" value="1"/>
</dbReference>
<name>A0A1L7XN23_9HELO</name>
<evidence type="ECO:0000259" key="7">
    <source>
        <dbReference type="Pfam" id="PF03443"/>
    </source>
</evidence>
<keyword evidence="3" id="KW-0964">Secreted</keyword>
<dbReference type="Proteomes" id="UP000184330">
    <property type="component" value="Unassembled WGS sequence"/>
</dbReference>
<evidence type="ECO:0000256" key="2">
    <source>
        <dbReference type="ARBA" id="ARBA00004613"/>
    </source>
</evidence>
<dbReference type="STRING" id="576137.A0A1L7XN23"/>
<feature type="chain" id="PRO_5009875293" evidence="6">
    <location>
        <begin position="21"/>
        <end position="247"/>
    </location>
</feature>
<evidence type="ECO:0000256" key="6">
    <source>
        <dbReference type="SAM" id="SignalP"/>
    </source>
</evidence>
<dbReference type="GO" id="GO:0005576">
    <property type="term" value="C:extracellular region"/>
    <property type="evidence" value="ECO:0007669"/>
    <property type="project" value="UniProtKB-SubCell"/>
</dbReference>
<accession>A0A1L7XN23</accession>
<dbReference type="Gene3D" id="2.70.50.70">
    <property type="match status" value="1"/>
</dbReference>
<dbReference type="OrthoDB" id="4849160at2759"/>
<evidence type="ECO:0000256" key="3">
    <source>
        <dbReference type="ARBA" id="ARBA00022525"/>
    </source>
</evidence>
<evidence type="ECO:0000256" key="4">
    <source>
        <dbReference type="ARBA" id="ARBA00023157"/>
    </source>
</evidence>
<feature type="signal peptide" evidence="6">
    <location>
        <begin position="1"/>
        <end position="20"/>
    </location>
</feature>
<dbReference type="PANTHER" id="PTHR33353">
    <property type="entry name" value="PUTATIVE (AFU_ORTHOLOGUE AFUA_1G12560)-RELATED"/>
    <property type="match status" value="1"/>
</dbReference>
<dbReference type="AlphaFoldDB" id="A0A1L7XN23"/>